<dbReference type="PANTHER" id="PTHR35908">
    <property type="entry name" value="HYPOTHETICAL FUSION PROTEIN"/>
    <property type="match status" value="1"/>
</dbReference>
<dbReference type="Gene3D" id="3.10.180.10">
    <property type="entry name" value="2,3-Dihydroxybiphenyl 1,2-Dioxygenase, domain 1"/>
    <property type="match status" value="1"/>
</dbReference>
<evidence type="ECO:0000313" key="2">
    <source>
        <dbReference type="EMBL" id="SOD64314.1"/>
    </source>
</evidence>
<organism evidence="2 3">
    <name type="scientific">Streptomyces zhaozhouensis</name>
    <dbReference type="NCBI Taxonomy" id="1300267"/>
    <lineage>
        <taxon>Bacteria</taxon>
        <taxon>Bacillati</taxon>
        <taxon>Actinomycetota</taxon>
        <taxon>Actinomycetes</taxon>
        <taxon>Kitasatosporales</taxon>
        <taxon>Streptomycetaceae</taxon>
        <taxon>Streptomyces</taxon>
    </lineage>
</organism>
<dbReference type="Proteomes" id="UP000219072">
    <property type="component" value="Unassembled WGS sequence"/>
</dbReference>
<feature type="domain" description="Glyoxalase-like" evidence="1">
    <location>
        <begin position="8"/>
        <end position="118"/>
    </location>
</feature>
<dbReference type="RefSeq" id="WP_097232754.1">
    <property type="nucleotide sequence ID" value="NZ_OCNE01000016.1"/>
</dbReference>
<sequence length="128" mass="13577">MGPTIRHLTFDCAGEPYELAGFWAALLGRSISAIDAPGDDEVLVETQGEGPGLLFVRADARGAVRSGIHFDLRPTDRTRAEEVARALDLGARLVADRTGASGRGWVVLADPEGNEFCVEAGERDRAAG</sequence>
<protein>
    <recommendedName>
        <fullName evidence="1">Glyoxalase-like domain-containing protein</fullName>
    </recommendedName>
</protein>
<dbReference type="OrthoDB" id="5524593at2"/>
<name>A0A286E0B5_9ACTN</name>
<keyword evidence="3" id="KW-1185">Reference proteome</keyword>
<evidence type="ECO:0000259" key="1">
    <source>
        <dbReference type="Pfam" id="PF18029"/>
    </source>
</evidence>
<reference evidence="2 3" key="1">
    <citation type="submission" date="2017-09" db="EMBL/GenBank/DDBJ databases">
        <authorList>
            <person name="Ehlers B."/>
            <person name="Leendertz F.H."/>
        </authorList>
    </citation>
    <scope>NUCLEOTIDE SEQUENCE [LARGE SCALE GENOMIC DNA]</scope>
    <source>
        <strain evidence="2 3">CGMCC 4.7095</strain>
    </source>
</reference>
<accession>A0A286E0B5</accession>
<evidence type="ECO:0000313" key="3">
    <source>
        <dbReference type="Proteomes" id="UP000219072"/>
    </source>
</evidence>
<dbReference type="SUPFAM" id="SSF54593">
    <property type="entry name" value="Glyoxalase/Bleomycin resistance protein/Dihydroxybiphenyl dioxygenase"/>
    <property type="match status" value="1"/>
</dbReference>
<dbReference type="EMBL" id="OCNE01000016">
    <property type="protein sequence ID" value="SOD64314.1"/>
    <property type="molecule type" value="Genomic_DNA"/>
</dbReference>
<dbReference type="InterPro" id="IPR029068">
    <property type="entry name" value="Glyas_Bleomycin-R_OHBP_Dase"/>
</dbReference>
<dbReference type="PANTHER" id="PTHR35908:SF1">
    <property type="entry name" value="CONSERVED PROTEIN"/>
    <property type="match status" value="1"/>
</dbReference>
<gene>
    <name evidence="2" type="ORF">SAMN06297387_11638</name>
</gene>
<proteinExistence type="predicted"/>
<dbReference type="Pfam" id="PF18029">
    <property type="entry name" value="Glyoxalase_6"/>
    <property type="match status" value="1"/>
</dbReference>
<dbReference type="AlphaFoldDB" id="A0A286E0B5"/>
<dbReference type="InterPro" id="IPR041581">
    <property type="entry name" value="Glyoxalase_6"/>
</dbReference>